<dbReference type="PANTHER" id="PTHR32119:SF2">
    <property type="entry name" value="OROTIDINE 5'-PHOSPHATE DECARBOXYLASE"/>
    <property type="match status" value="1"/>
</dbReference>
<evidence type="ECO:0000256" key="3">
    <source>
        <dbReference type="ARBA" id="ARBA00022793"/>
    </source>
</evidence>
<dbReference type="KEGG" id="glt:GlitD10_1143"/>
<dbReference type="Gene3D" id="3.20.20.70">
    <property type="entry name" value="Aldolase class I"/>
    <property type="match status" value="1"/>
</dbReference>
<feature type="binding site" evidence="7">
    <location>
        <begin position="60"/>
        <end position="69"/>
    </location>
    <ligand>
        <name>substrate</name>
    </ligand>
</feature>
<dbReference type="InterPro" id="IPR018089">
    <property type="entry name" value="OMPdecase_AS"/>
</dbReference>
<comment type="function">
    <text evidence="1 7">Catalyzes the decarboxylation of orotidine 5'-monophosphate (OMP) to uridine 5'-monophosphate (UMP).</text>
</comment>
<comment type="pathway">
    <text evidence="2 7 10">Pyrimidine metabolism; UMP biosynthesis via de novo pathway; UMP from orotate: step 2/2.</text>
</comment>
<feature type="binding site" evidence="7 9">
    <location>
        <position position="187"/>
    </location>
    <ligand>
        <name>substrate</name>
    </ligand>
</feature>
<sequence>MSSADRIIVALDVPDGDTALRWVERLPEVRWWKVGLELFTAAGPGIINQLKQRQKSVFLDLKYHDIPQTVARACQVALDYGVDFLTLHATAGSLALTQAQTTVAPSSLKLLAVTLLTSIDPEQFSQEFASNLGLDDYVLHWARLAQRAGLAGVICAPQEVAVLKQTLGADFLCVCPGIRWQATPDDQQRPCPPQAALAAGADYLVIGRPILQAPHPEQVWQELMELHP</sequence>
<evidence type="ECO:0000256" key="4">
    <source>
        <dbReference type="ARBA" id="ARBA00022975"/>
    </source>
</evidence>
<dbReference type="SUPFAM" id="SSF51366">
    <property type="entry name" value="Ribulose-phoshate binding barrel"/>
    <property type="match status" value="1"/>
</dbReference>
<evidence type="ECO:0000313" key="12">
    <source>
        <dbReference type="EMBL" id="APB33463.1"/>
    </source>
</evidence>
<accession>A0A1J0AC17</accession>
<evidence type="ECO:0000259" key="11">
    <source>
        <dbReference type="SMART" id="SM00934"/>
    </source>
</evidence>
<evidence type="ECO:0000256" key="9">
    <source>
        <dbReference type="PIRSR" id="PIRSR614732-2"/>
    </source>
</evidence>
<feature type="active site" description="For OMPdecase activity" evidence="8">
    <location>
        <position position="60"/>
    </location>
</feature>
<dbReference type="Pfam" id="PF00215">
    <property type="entry name" value="OMPdecase"/>
    <property type="match status" value="1"/>
</dbReference>
<dbReference type="EMBL" id="CP017675">
    <property type="protein sequence ID" value="APB33463.1"/>
    <property type="molecule type" value="Genomic_DNA"/>
</dbReference>
<dbReference type="AlphaFoldDB" id="A0A1J0AC17"/>
<feature type="active site" description="For OMPdecase activity" evidence="8">
    <location>
        <position position="62"/>
    </location>
</feature>
<comment type="catalytic activity">
    <reaction evidence="6 7 10">
        <text>orotidine 5'-phosphate + H(+) = UMP + CO2</text>
        <dbReference type="Rhea" id="RHEA:11596"/>
        <dbReference type="ChEBI" id="CHEBI:15378"/>
        <dbReference type="ChEBI" id="CHEBI:16526"/>
        <dbReference type="ChEBI" id="CHEBI:57538"/>
        <dbReference type="ChEBI" id="CHEBI:57865"/>
        <dbReference type="EC" id="4.1.1.23"/>
    </reaction>
</comment>
<feature type="binding site" evidence="7 9">
    <location>
        <position position="207"/>
    </location>
    <ligand>
        <name>substrate</name>
    </ligand>
</feature>
<keyword evidence="5 7" id="KW-0456">Lyase</keyword>
<evidence type="ECO:0000256" key="1">
    <source>
        <dbReference type="ARBA" id="ARBA00002356"/>
    </source>
</evidence>
<evidence type="ECO:0000256" key="5">
    <source>
        <dbReference type="ARBA" id="ARBA00023239"/>
    </source>
</evidence>
<dbReference type="InterPro" id="IPR047596">
    <property type="entry name" value="OMPdecase_bac"/>
</dbReference>
<dbReference type="RefSeq" id="WP_071454045.1">
    <property type="nucleotide sequence ID" value="NZ_CP017675.1"/>
</dbReference>
<dbReference type="GO" id="GO:0006207">
    <property type="term" value="P:'de novo' pyrimidine nucleobase biosynthetic process"/>
    <property type="evidence" value="ECO:0007669"/>
    <property type="project" value="InterPro"/>
</dbReference>
<dbReference type="CDD" id="cd04725">
    <property type="entry name" value="OMP_decarboxylase_like"/>
    <property type="match status" value="1"/>
</dbReference>
<gene>
    <name evidence="7 12" type="primary">pyrF</name>
    <name evidence="12" type="ORF">GlitD10_1143</name>
</gene>
<dbReference type="GO" id="GO:0044205">
    <property type="term" value="P:'de novo' UMP biosynthetic process"/>
    <property type="evidence" value="ECO:0007669"/>
    <property type="project" value="UniProtKB-UniRule"/>
</dbReference>
<dbReference type="InterPro" id="IPR014732">
    <property type="entry name" value="OMPdecase"/>
</dbReference>
<comment type="subunit">
    <text evidence="7">Homodimer.</text>
</comment>
<evidence type="ECO:0000256" key="8">
    <source>
        <dbReference type="PIRSR" id="PIRSR614732-1"/>
    </source>
</evidence>
<dbReference type="NCBIfam" id="TIGR01740">
    <property type="entry name" value="pyrF"/>
    <property type="match status" value="1"/>
</dbReference>
<feature type="binding site" evidence="7 9">
    <location>
        <position position="117"/>
    </location>
    <ligand>
        <name>substrate</name>
    </ligand>
</feature>
<feature type="active site" description="Proton donor" evidence="7">
    <location>
        <position position="62"/>
    </location>
</feature>
<feature type="binding site" evidence="7 9">
    <location>
        <position position="12"/>
    </location>
    <ligand>
        <name>substrate</name>
    </ligand>
</feature>
<dbReference type="STRING" id="1188229.GlitD10_1143"/>
<dbReference type="EC" id="4.1.1.23" evidence="7"/>
<proteinExistence type="inferred from homology"/>
<feature type="domain" description="Orotidine 5'-phosphate decarboxylase" evidence="11">
    <location>
        <begin position="6"/>
        <end position="223"/>
    </location>
</feature>
<evidence type="ECO:0000256" key="7">
    <source>
        <dbReference type="HAMAP-Rule" id="MF_01200"/>
    </source>
</evidence>
<keyword evidence="4 7" id="KW-0665">Pyrimidine biosynthesis</keyword>
<dbReference type="Proteomes" id="UP000180235">
    <property type="component" value="Chromosome"/>
</dbReference>
<reference evidence="12 13" key="1">
    <citation type="submission" date="2016-10" db="EMBL/GenBank/DDBJ databases">
        <title>Description of Gloeomargarita lithophora gen. nov., sp. nov., a thylakoid-bearing basal-branching cyanobacterium with intracellular carbonates, and proposal for Gloeomargaritales ord. nov.</title>
        <authorList>
            <person name="Moreira D."/>
            <person name="Tavera R."/>
            <person name="Benzerara K."/>
            <person name="Skouri-Panet F."/>
            <person name="Couradeau E."/>
            <person name="Gerard E."/>
            <person name="Loussert C."/>
            <person name="Novelo E."/>
            <person name="Zivanovic Y."/>
            <person name="Lopez-Garcia P."/>
        </authorList>
    </citation>
    <scope>NUCLEOTIDE SEQUENCE [LARGE SCALE GENOMIC DNA]</scope>
    <source>
        <strain evidence="12 13">D10</strain>
    </source>
</reference>
<evidence type="ECO:0000256" key="10">
    <source>
        <dbReference type="RuleBase" id="RU000512"/>
    </source>
</evidence>
<dbReference type="HAMAP" id="MF_01200_B">
    <property type="entry name" value="OMPdecase_type1_B"/>
    <property type="match status" value="1"/>
</dbReference>
<dbReference type="GO" id="GO:0005829">
    <property type="term" value="C:cytosol"/>
    <property type="evidence" value="ECO:0007669"/>
    <property type="project" value="TreeGrafter"/>
</dbReference>
<dbReference type="InterPro" id="IPR001754">
    <property type="entry name" value="OMPdeCOase_dom"/>
</dbReference>
<feature type="binding site" evidence="7 9">
    <location>
        <position position="208"/>
    </location>
    <ligand>
        <name>substrate</name>
    </ligand>
</feature>
<dbReference type="OrthoDB" id="9806203at2"/>
<dbReference type="GO" id="GO:0004590">
    <property type="term" value="F:orotidine-5'-phosphate decarboxylase activity"/>
    <property type="evidence" value="ECO:0007669"/>
    <property type="project" value="UniProtKB-UniRule"/>
</dbReference>
<comment type="similarity">
    <text evidence="7">Belongs to the OMP decarboxylase family. Type 1 subfamily.</text>
</comment>
<dbReference type="InterPro" id="IPR013785">
    <property type="entry name" value="Aldolase_TIM"/>
</dbReference>
<feature type="active site" description="For OMPdecase activity" evidence="8">
    <location>
        <position position="65"/>
    </location>
</feature>
<dbReference type="UniPathway" id="UPA00070">
    <property type="reaction ID" value="UER00120"/>
</dbReference>
<protein>
    <recommendedName>
        <fullName evidence="7">Orotidine 5'-phosphate decarboxylase</fullName>
        <ecNumber evidence="7">4.1.1.23</ecNumber>
    </recommendedName>
    <alternativeName>
        <fullName evidence="7">OMP decarboxylase</fullName>
        <shortName evidence="7">OMPDCase</shortName>
        <shortName evidence="7">OMPdecase</shortName>
    </alternativeName>
</protein>
<evidence type="ECO:0000256" key="6">
    <source>
        <dbReference type="ARBA" id="ARBA00049157"/>
    </source>
</evidence>
<dbReference type="PANTHER" id="PTHR32119">
    <property type="entry name" value="OROTIDINE 5'-PHOSPHATE DECARBOXYLASE"/>
    <property type="match status" value="1"/>
</dbReference>
<dbReference type="NCBIfam" id="NF001273">
    <property type="entry name" value="PRK00230.1"/>
    <property type="match status" value="1"/>
</dbReference>
<feature type="binding site" evidence="7 9">
    <location>
        <position position="33"/>
    </location>
    <ligand>
        <name>substrate</name>
    </ligand>
</feature>
<dbReference type="SMART" id="SM00934">
    <property type="entry name" value="OMPdecase"/>
    <property type="match status" value="1"/>
</dbReference>
<name>A0A1J0AC17_9CYAN</name>
<organism evidence="12 13">
    <name type="scientific">Gloeomargarita lithophora Alchichica-D10</name>
    <dbReference type="NCBI Taxonomy" id="1188229"/>
    <lineage>
        <taxon>Bacteria</taxon>
        <taxon>Bacillati</taxon>
        <taxon>Cyanobacteriota</taxon>
        <taxon>Cyanophyceae</taxon>
        <taxon>Gloeomargaritales</taxon>
        <taxon>Gloeomargaritaceae</taxon>
        <taxon>Gloeomargarita</taxon>
    </lineage>
</organism>
<feature type="binding site" evidence="7 9">
    <location>
        <position position="179"/>
    </location>
    <ligand>
        <name>substrate</name>
    </ligand>
</feature>
<evidence type="ECO:0000313" key="13">
    <source>
        <dbReference type="Proteomes" id="UP000180235"/>
    </source>
</evidence>
<keyword evidence="13" id="KW-1185">Reference proteome</keyword>
<dbReference type="PROSITE" id="PS00156">
    <property type="entry name" value="OMPDECASE"/>
    <property type="match status" value="1"/>
</dbReference>
<dbReference type="InterPro" id="IPR011060">
    <property type="entry name" value="RibuloseP-bd_barrel"/>
</dbReference>
<keyword evidence="3 7" id="KW-0210">Decarboxylase</keyword>
<evidence type="ECO:0000256" key="2">
    <source>
        <dbReference type="ARBA" id="ARBA00004861"/>
    </source>
</evidence>